<accession>A0ABQ5G3B4</accession>
<protein>
    <submittedName>
        <fullName evidence="1">Uncharacterized protein</fullName>
    </submittedName>
</protein>
<gene>
    <name evidence="1" type="ORF">Tco_1028830</name>
</gene>
<name>A0ABQ5G3B4_9ASTR</name>
<keyword evidence="2" id="KW-1185">Reference proteome</keyword>
<dbReference type="EMBL" id="BQNB010017997">
    <property type="protein sequence ID" value="GJT69544.1"/>
    <property type="molecule type" value="Genomic_DNA"/>
</dbReference>
<organism evidence="1 2">
    <name type="scientific">Tanacetum coccineum</name>
    <dbReference type="NCBI Taxonomy" id="301880"/>
    <lineage>
        <taxon>Eukaryota</taxon>
        <taxon>Viridiplantae</taxon>
        <taxon>Streptophyta</taxon>
        <taxon>Embryophyta</taxon>
        <taxon>Tracheophyta</taxon>
        <taxon>Spermatophyta</taxon>
        <taxon>Magnoliopsida</taxon>
        <taxon>eudicotyledons</taxon>
        <taxon>Gunneridae</taxon>
        <taxon>Pentapetalae</taxon>
        <taxon>asterids</taxon>
        <taxon>campanulids</taxon>
        <taxon>Asterales</taxon>
        <taxon>Asteraceae</taxon>
        <taxon>Asteroideae</taxon>
        <taxon>Anthemideae</taxon>
        <taxon>Anthemidinae</taxon>
        <taxon>Tanacetum</taxon>
    </lineage>
</organism>
<reference evidence="1" key="1">
    <citation type="journal article" date="2022" name="Int. J. Mol. Sci.">
        <title>Draft Genome of Tanacetum Coccineum: Genomic Comparison of Closely Related Tanacetum-Family Plants.</title>
        <authorList>
            <person name="Yamashiro T."/>
            <person name="Shiraishi A."/>
            <person name="Nakayama K."/>
            <person name="Satake H."/>
        </authorList>
    </citation>
    <scope>NUCLEOTIDE SEQUENCE</scope>
</reference>
<dbReference type="Proteomes" id="UP001151760">
    <property type="component" value="Unassembled WGS sequence"/>
</dbReference>
<comment type="caution">
    <text evidence="1">The sequence shown here is derived from an EMBL/GenBank/DDBJ whole genome shotgun (WGS) entry which is preliminary data.</text>
</comment>
<evidence type="ECO:0000313" key="1">
    <source>
        <dbReference type="EMBL" id="GJT69544.1"/>
    </source>
</evidence>
<evidence type="ECO:0000313" key="2">
    <source>
        <dbReference type="Proteomes" id="UP001151760"/>
    </source>
</evidence>
<proteinExistence type="predicted"/>
<reference evidence="1" key="2">
    <citation type="submission" date="2022-01" db="EMBL/GenBank/DDBJ databases">
        <authorList>
            <person name="Yamashiro T."/>
            <person name="Shiraishi A."/>
            <person name="Satake H."/>
            <person name="Nakayama K."/>
        </authorList>
    </citation>
    <scope>NUCLEOTIDE SEQUENCE</scope>
</reference>
<sequence>MNDPSAPRSYPLHPSTLCARCLAPDCFIFGSLSSLSRTTLQGTSTMLFGSCLSVALDILNKSDLDLSIIALFHFCRFLCLGFFEGLFDVPRVSQNITLLLRTSEGLLPPGVLFVFTPGKFFSWMIISGLCGFSIELIKR</sequence>